<dbReference type="InterPro" id="IPR036188">
    <property type="entry name" value="FAD/NAD-bd_sf"/>
</dbReference>
<dbReference type="AlphaFoldDB" id="A0A8H8S2G0"/>
<name>A0A8H8S2G0_9HELO</name>
<dbReference type="OrthoDB" id="10260355at2759"/>
<protein>
    <submittedName>
        <fullName evidence="1">Putative thioredoxin reductase</fullName>
    </submittedName>
</protein>
<proteinExistence type="predicted"/>
<keyword evidence="2" id="KW-1185">Reference proteome</keyword>
<evidence type="ECO:0000313" key="2">
    <source>
        <dbReference type="Proteomes" id="UP000462212"/>
    </source>
</evidence>
<dbReference type="Gene3D" id="3.50.50.60">
    <property type="entry name" value="FAD/NAD(P)-binding domain"/>
    <property type="match status" value="2"/>
</dbReference>
<dbReference type="EMBL" id="QGMJ01000014">
    <property type="protein sequence ID" value="TVY45404.1"/>
    <property type="molecule type" value="Genomic_DNA"/>
</dbReference>
<sequence>MARPTPAAKSSLQLASATFSQTRQASKRRGNEAFFWCDWCDGYEHRDQSFGILGSIVDAVGSVIESETLFHDIIAFVNGTYTDENVAILDKNRPGWATQLQGYGVVINNASIKSIDRIQDGAVVHNVTTDTEYDKFQVNLANGSSIERDAFLTNFPSIQHSTLGSSLGVKVYSEKMIVDPGSMRTAALGVFAVGDANSDNATNVPHAMYSGKKAAVYVHVEIEKEHAATFLQKREVENIHERMGNDLEDLWKRLSSD</sequence>
<comment type="caution">
    <text evidence="1">The sequence shown here is derived from an EMBL/GenBank/DDBJ whole genome shotgun (WGS) entry which is preliminary data.</text>
</comment>
<gene>
    <name evidence="1" type="ORF">LSUB1_G000774</name>
</gene>
<accession>A0A8H8S2G0</accession>
<evidence type="ECO:0000313" key="1">
    <source>
        <dbReference type="EMBL" id="TVY45404.1"/>
    </source>
</evidence>
<reference evidence="1 2" key="1">
    <citation type="submission" date="2018-05" db="EMBL/GenBank/DDBJ databases">
        <title>Genome sequencing and assembly of the regulated plant pathogen Lachnellula willkommii and related sister species for the development of diagnostic species identification markers.</title>
        <authorList>
            <person name="Giroux E."/>
            <person name="Bilodeau G."/>
        </authorList>
    </citation>
    <scope>NUCLEOTIDE SEQUENCE [LARGE SCALE GENOMIC DNA]</scope>
    <source>
        <strain evidence="1 2">CBS 197.66</strain>
    </source>
</reference>
<organism evidence="1 2">
    <name type="scientific">Lachnellula subtilissima</name>
    <dbReference type="NCBI Taxonomy" id="602034"/>
    <lineage>
        <taxon>Eukaryota</taxon>
        <taxon>Fungi</taxon>
        <taxon>Dikarya</taxon>
        <taxon>Ascomycota</taxon>
        <taxon>Pezizomycotina</taxon>
        <taxon>Leotiomycetes</taxon>
        <taxon>Helotiales</taxon>
        <taxon>Lachnaceae</taxon>
        <taxon>Lachnellula</taxon>
    </lineage>
</organism>
<dbReference type="SUPFAM" id="SSF51905">
    <property type="entry name" value="FAD/NAD(P)-binding domain"/>
    <property type="match status" value="1"/>
</dbReference>
<dbReference type="Proteomes" id="UP000462212">
    <property type="component" value="Unassembled WGS sequence"/>
</dbReference>